<organism>
    <name type="scientific">Serpula lacrymans var. lacrymans (strain S7.9)</name>
    <name type="common">Dry rot fungus</name>
    <dbReference type="NCBI Taxonomy" id="578457"/>
    <lineage>
        <taxon>Eukaryota</taxon>
        <taxon>Fungi</taxon>
        <taxon>Dikarya</taxon>
        <taxon>Basidiomycota</taxon>
        <taxon>Agaricomycotina</taxon>
        <taxon>Agaricomycetes</taxon>
        <taxon>Agaricomycetidae</taxon>
        <taxon>Boletales</taxon>
        <taxon>Coniophorineae</taxon>
        <taxon>Serpulaceae</taxon>
        <taxon>Serpula</taxon>
    </lineage>
</organism>
<protein>
    <submittedName>
        <fullName evidence="3">Uncharacterized protein</fullName>
    </submittedName>
</protein>
<feature type="compositionally biased region" description="Basic residues" evidence="2">
    <location>
        <begin position="1"/>
        <end position="10"/>
    </location>
</feature>
<accession>F8NIU0</accession>
<evidence type="ECO:0000313" key="3">
    <source>
        <dbReference type="EMBL" id="EGO30005.1"/>
    </source>
</evidence>
<dbReference type="EMBL" id="GL945429">
    <property type="protein sequence ID" value="EGO30005.1"/>
    <property type="molecule type" value="Genomic_DNA"/>
</dbReference>
<sequence length="448" mass="48262">MFSSKSKLKPKTPLTNLNSTKTAKLAVPPSASQASVRSSSSLSAASTTRARRSPKASSSQTTFGFHRPKQQPRAPITTRSSARAPPESPLAHHSRHGSAALQRSSDDSIEVDEVELLLAPPTPTPARTGTQSPRKGQGNNLQTPSRLPTRASLSYMSPVHPRSGKAPYLTTDLGAPANRGSILPWEQFANDSLHILDHGEMENILGDIPAPFTLGAPSPTTTNFVNPLGLGESPSLRAMNTPGGYESISQVFLPNVTPSPAIQTDSRLFQTSNDSHSSDSGTVTMLRLQVASAENAAKERLSRMQELEEELRAAQQARFRDVEDLAAQVASLTEQLRCSAESREKVDKSRVPFPASPPEKPQRAAEQALQDKPPPRKVGRREWATLNVSCTAILEWSCVLDQARSTLDYMKTVQETLNVILAGLDHSERAMLDGSIGSAIAGQDDMPS</sequence>
<dbReference type="RefSeq" id="XP_007314247.1">
    <property type="nucleotide sequence ID" value="XM_007314185.1"/>
</dbReference>
<feature type="region of interest" description="Disordered" evidence="2">
    <location>
        <begin position="1"/>
        <end position="148"/>
    </location>
</feature>
<feature type="region of interest" description="Disordered" evidence="2">
    <location>
        <begin position="340"/>
        <end position="378"/>
    </location>
</feature>
<dbReference type="KEGG" id="sla:SERLADRAFT_433940"/>
<feature type="compositionally biased region" description="Polar residues" evidence="2">
    <location>
        <begin position="127"/>
        <end position="148"/>
    </location>
</feature>
<feature type="coiled-coil region" evidence="1">
    <location>
        <begin position="290"/>
        <end position="324"/>
    </location>
</feature>
<dbReference type="OrthoDB" id="3203770at2759"/>
<dbReference type="AlphaFoldDB" id="F8NIU0"/>
<dbReference type="HOGENOM" id="CLU_611335_0_0_1"/>
<dbReference type="Proteomes" id="UP000008064">
    <property type="component" value="Unassembled WGS sequence"/>
</dbReference>
<reference evidence="3" key="1">
    <citation type="submission" date="2011-04" db="EMBL/GenBank/DDBJ databases">
        <title>Evolution of plant cell wall degrading machinery underlies the functional diversity of forest fungi.</title>
        <authorList>
            <consortium name="US DOE Joint Genome Institute (JGI-PGF)"/>
            <person name="Eastwood D.C."/>
            <person name="Floudas D."/>
            <person name="Binder M."/>
            <person name="Majcherczyk A."/>
            <person name="Schneider P."/>
            <person name="Aerts A."/>
            <person name="Asiegbu F.O."/>
            <person name="Baker S.E."/>
            <person name="Barry K."/>
            <person name="Bendiksby M."/>
            <person name="Blumentritt M."/>
            <person name="Coutinho P.M."/>
            <person name="Cullen D."/>
            <person name="Cullen D."/>
            <person name="Gathman A."/>
            <person name="Goodell B."/>
            <person name="Henrissat B."/>
            <person name="Ihrmark K."/>
            <person name="Kauserud H."/>
            <person name="Kohler A."/>
            <person name="LaButti K."/>
            <person name="Lapidus A."/>
            <person name="Lavin J.L."/>
            <person name="Lee Y.-H."/>
            <person name="Lindquist E."/>
            <person name="Lilly W."/>
            <person name="Lucas S."/>
            <person name="Morin E."/>
            <person name="Murat C."/>
            <person name="Oguiza J.A."/>
            <person name="Park J."/>
            <person name="Pisabarro A.G."/>
            <person name="Riley R."/>
            <person name="Rosling A."/>
            <person name="Salamov A."/>
            <person name="Schmidt O."/>
            <person name="Schmutz J."/>
            <person name="Skrede I."/>
            <person name="Stenlid J."/>
            <person name="Wiebenga A."/>
            <person name="Xie X."/>
            <person name="Kues U."/>
            <person name="Hibbett D.S."/>
            <person name="Hoffmeister D."/>
            <person name="Hogberg N."/>
            <person name="Martin F."/>
            <person name="Grigoriev I.V."/>
            <person name="Watkinson S.C."/>
        </authorList>
    </citation>
    <scope>NUCLEOTIDE SEQUENCE</scope>
    <source>
        <strain evidence="3">S7.9</strain>
    </source>
</reference>
<gene>
    <name evidence="3" type="ORF">SERLADRAFT_433940</name>
</gene>
<dbReference type="GeneID" id="18814265"/>
<proteinExistence type="predicted"/>
<feature type="compositionally biased region" description="Basic and acidic residues" evidence="2">
    <location>
        <begin position="340"/>
        <end position="350"/>
    </location>
</feature>
<name>F8NIU0_SERL9</name>
<feature type="compositionally biased region" description="Low complexity" evidence="2">
    <location>
        <begin position="25"/>
        <end position="48"/>
    </location>
</feature>
<keyword evidence="1" id="KW-0175">Coiled coil</keyword>
<evidence type="ECO:0000256" key="1">
    <source>
        <dbReference type="SAM" id="Coils"/>
    </source>
</evidence>
<evidence type="ECO:0000256" key="2">
    <source>
        <dbReference type="SAM" id="MobiDB-lite"/>
    </source>
</evidence>